<dbReference type="InterPro" id="IPR040151">
    <property type="entry name" value="Gfd2/YDR514C-like"/>
</dbReference>
<organism evidence="2 3">
    <name type="scientific">Kluyveromyces dobzhanskii CBS 2104</name>
    <dbReference type="NCBI Taxonomy" id="1427455"/>
    <lineage>
        <taxon>Eukaryota</taxon>
        <taxon>Fungi</taxon>
        <taxon>Dikarya</taxon>
        <taxon>Ascomycota</taxon>
        <taxon>Saccharomycotina</taxon>
        <taxon>Saccharomycetes</taxon>
        <taxon>Saccharomycetales</taxon>
        <taxon>Saccharomycetaceae</taxon>
        <taxon>Kluyveromyces</taxon>
    </lineage>
</organism>
<gene>
    <name evidence="2" type="ORF">KLDO_g1023</name>
</gene>
<dbReference type="Pfam" id="PF21762">
    <property type="entry name" value="DEDDh_C"/>
    <property type="match status" value="1"/>
</dbReference>
<reference evidence="2 3" key="1">
    <citation type="submission" date="2014-03" db="EMBL/GenBank/DDBJ databases">
        <title>The genome of Kluyveromyces dobzhanskii.</title>
        <authorList>
            <person name="Nystedt B."/>
            <person name="Astrom S."/>
        </authorList>
    </citation>
    <scope>NUCLEOTIDE SEQUENCE [LARGE SCALE GENOMIC DNA]</scope>
    <source>
        <strain evidence="2 3">CBS 2104</strain>
    </source>
</reference>
<comment type="caution">
    <text evidence="2">The sequence shown here is derived from an EMBL/GenBank/DDBJ whole genome shotgun (WGS) entry which is preliminary data.</text>
</comment>
<dbReference type="PANTHER" id="PTHR28083">
    <property type="entry name" value="GOOD FOR FULL DBP5 ACTIVITY PROTEIN 2"/>
    <property type="match status" value="1"/>
</dbReference>
<dbReference type="InterPro" id="IPR048519">
    <property type="entry name" value="Gfd2/YDR514C-like_C"/>
</dbReference>
<dbReference type="Gene3D" id="3.30.420.10">
    <property type="entry name" value="Ribonuclease H-like superfamily/Ribonuclease H"/>
    <property type="match status" value="1"/>
</dbReference>
<sequence length="378" mass="43735">MPAFANGTYSLKEYHNALNIKTGEEILNSRNKSSRPRSVEDYSKEIEHNGYVRNQLAEKLVALYTKDVGDILKEVYAAQKQASSDLTDKFREMYLTENGTSDQALHGTDCDKQDLVEAYEYLRDISKPQLKCYPGTPEWKKWQNAIEIINLKKTILLCVDLEAFERDTNIVTEIGITIYDPRENFDHSVLPLTRSFHFCIEEAYDLRNGRFVDDAKDNFLFDDSKILPLDDVVTSVQSLINKYLIPHNEAEHTWKRALVGHGVSGDISWLESLNIKLPKNVQILDTLKLYECMYGKQSSLKRMLSMCKIPFAYLHNAGNDSYFTLQLLLSLCDIGTRIKLHLDDWYYVKRLDEKLYQKEQAEKQKVYKKKGNKKGARS</sequence>
<keyword evidence="3" id="KW-1185">Reference proteome</keyword>
<feature type="domain" description="Gfd2/YDR514C-like C-terminal" evidence="1">
    <location>
        <begin position="155"/>
        <end position="330"/>
    </location>
</feature>
<evidence type="ECO:0000313" key="2">
    <source>
        <dbReference type="EMBL" id="CDO92710.1"/>
    </source>
</evidence>
<evidence type="ECO:0000313" key="3">
    <source>
        <dbReference type="Proteomes" id="UP000031516"/>
    </source>
</evidence>
<evidence type="ECO:0000259" key="1">
    <source>
        <dbReference type="Pfam" id="PF21762"/>
    </source>
</evidence>
<dbReference type="EMBL" id="CCBQ010000018">
    <property type="protein sequence ID" value="CDO92710.1"/>
    <property type="molecule type" value="Genomic_DNA"/>
</dbReference>
<dbReference type="PANTHER" id="PTHR28083:SF1">
    <property type="entry name" value="GOOD FOR FULL DBP5 ACTIVITY PROTEIN 2"/>
    <property type="match status" value="1"/>
</dbReference>
<dbReference type="AlphaFoldDB" id="A0A0A8L3F0"/>
<dbReference type="Proteomes" id="UP000031516">
    <property type="component" value="Unassembled WGS sequence"/>
</dbReference>
<dbReference type="InterPro" id="IPR036397">
    <property type="entry name" value="RNaseH_sf"/>
</dbReference>
<dbReference type="GO" id="GO:0003676">
    <property type="term" value="F:nucleic acid binding"/>
    <property type="evidence" value="ECO:0007669"/>
    <property type="project" value="InterPro"/>
</dbReference>
<protein>
    <submittedName>
        <fullName evidence="2">WGS project CCBQ000000000 data, contig MAT</fullName>
    </submittedName>
</protein>
<accession>A0A0A8L3F0</accession>
<dbReference type="InterPro" id="IPR012337">
    <property type="entry name" value="RNaseH-like_sf"/>
</dbReference>
<proteinExistence type="predicted"/>
<name>A0A0A8L3F0_9SACH</name>
<dbReference type="SUPFAM" id="SSF53098">
    <property type="entry name" value="Ribonuclease H-like"/>
    <property type="match status" value="1"/>
</dbReference>
<dbReference type="GO" id="GO:0005634">
    <property type="term" value="C:nucleus"/>
    <property type="evidence" value="ECO:0007669"/>
    <property type="project" value="TreeGrafter"/>
</dbReference>
<dbReference type="OrthoDB" id="5953249at2759"/>